<keyword evidence="7" id="KW-0186">Copper</keyword>
<evidence type="ECO:0000256" key="6">
    <source>
        <dbReference type="ARBA" id="ARBA00022989"/>
    </source>
</evidence>
<feature type="domain" description="CopC" evidence="11">
    <location>
        <begin position="29"/>
        <end position="120"/>
    </location>
</feature>
<sequence>MPAGALKKAAAAFIVAAILFTGGAPAFAHAQLIASDPPDGAVLPQPPETLTLKFSEPVSPLVARLSNSRGRTQALSDIGVKDKTIVVRLPAGLEQGTHLLSWRVTSSDGHPIGGGLLFSIGAPSASAPAAAGQTEPAIRTGIWIARFLIICGLVFGIGGAVFRSLVAGTATPAAMCFVSTALVAGLAGATVLIPFQGLDALGAPLNSAFSFDVWNAGLWAMSYGHATLAAAIALLIGLAAFQQSRKRTTGILGGLALLTAGLAFASAGHAASAPPKWLMIPAVFVHTVAVLLWLGALAPLGAAIACGGPDAVFALKRFSNFIPAIIGALFVSGIAIGVVQVHTPSALLTSNYGRVLLIKLGLVAAMLLLAAVNRYALTRPAIKGDVVAARRLSRSIAAEIILGIAVICVLGLWRFTPPPRVVAANPARFEVQQVSVANEDVSALLSIHPPIAGPVRVEVSEVTAAGKPLVPLGVIVELGKPSYGIGPFARQAKASDRGTYIAGGYLLPLDGFWVVRATILVSDFRSVTLTNVFDVRKATD</sequence>
<dbReference type="PANTHER" id="PTHR34820">
    <property type="entry name" value="INNER MEMBRANE PROTEIN YEBZ"/>
    <property type="match status" value="1"/>
</dbReference>
<comment type="subcellular location">
    <subcellularLocation>
        <location evidence="1">Cell membrane</location>
        <topology evidence="1">Multi-pass membrane protein</topology>
    </subcellularLocation>
</comment>
<feature type="transmembrane region" description="Helical" evidence="9">
    <location>
        <begin position="355"/>
        <end position="376"/>
    </location>
</feature>
<evidence type="ECO:0000259" key="12">
    <source>
        <dbReference type="Pfam" id="PF05425"/>
    </source>
</evidence>
<dbReference type="Gene3D" id="2.60.40.1220">
    <property type="match status" value="1"/>
</dbReference>
<dbReference type="InterPro" id="IPR008457">
    <property type="entry name" value="Cu-R_CopD_dom"/>
</dbReference>
<feature type="transmembrane region" description="Helical" evidence="9">
    <location>
        <begin position="251"/>
        <end position="271"/>
    </location>
</feature>
<reference evidence="13 14" key="1">
    <citation type="submission" date="2024-06" db="EMBL/GenBank/DDBJ databases">
        <title>Genomic Encyclopedia of Type Strains, Phase IV (KMG-IV): sequencing the most valuable type-strain genomes for metagenomic binning, comparative biology and taxonomic classification.</title>
        <authorList>
            <person name="Goeker M."/>
        </authorList>
    </citation>
    <scope>NUCLEOTIDE SEQUENCE [LARGE SCALE GENOMIC DNA]</scope>
    <source>
        <strain evidence="13 14">DSM 29846</strain>
    </source>
</reference>
<keyword evidence="5 10" id="KW-0732">Signal</keyword>
<evidence type="ECO:0000256" key="4">
    <source>
        <dbReference type="ARBA" id="ARBA00022723"/>
    </source>
</evidence>
<dbReference type="InterPro" id="IPR032694">
    <property type="entry name" value="CopC/D"/>
</dbReference>
<feature type="transmembrane region" description="Helical" evidence="9">
    <location>
        <begin position="283"/>
        <end position="306"/>
    </location>
</feature>
<evidence type="ECO:0000313" key="13">
    <source>
        <dbReference type="EMBL" id="MET3595326.1"/>
    </source>
</evidence>
<dbReference type="RefSeq" id="WP_354416752.1">
    <property type="nucleotide sequence ID" value="NZ_JBEPLM010000009.1"/>
</dbReference>
<evidence type="ECO:0000256" key="10">
    <source>
        <dbReference type="SAM" id="SignalP"/>
    </source>
</evidence>
<evidence type="ECO:0000256" key="7">
    <source>
        <dbReference type="ARBA" id="ARBA00023008"/>
    </source>
</evidence>
<evidence type="ECO:0000256" key="1">
    <source>
        <dbReference type="ARBA" id="ARBA00004651"/>
    </source>
</evidence>
<evidence type="ECO:0000256" key="3">
    <source>
        <dbReference type="ARBA" id="ARBA00022692"/>
    </source>
</evidence>
<keyword evidence="6 9" id="KW-1133">Transmembrane helix</keyword>
<evidence type="ECO:0000256" key="8">
    <source>
        <dbReference type="ARBA" id="ARBA00023136"/>
    </source>
</evidence>
<name>A0ABV2HXJ6_9HYPH</name>
<keyword evidence="3 9" id="KW-0812">Transmembrane</keyword>
<evidence type="ECO:0000256" key="9">
    <source>
        <dbReference type="SAM" id="Phobius"/>
    </source>
</evidence>
<feature type="domain" description="Copper resistance protein D" evidence="12">
    <location>
        <begin position="314"/>
        <end position="412"/>
    </location>
</feature>
<dbReference type="Proteomes" id="UP001549036">
    <property type="component" value="Unassembled WGS sequence"/>
</dbReference>
<feature type="signal peptide" evidence="10">
    <location>
        <begin position="1"/>
        <end position="30"/>
    </location>
</feature>
<dbReference type="Pfam" id="PF04234">
    <property type="entry name" value="CopC"/>
    <property type="match status" value="1"/>
</dbReference>
<dbReference type="EMBL" id="JBEPLM010000009">
    <property type="protein sequence ID" value="MET3595326.1"/>
    <property type="molecule type" value="Genomic_DNA"/>
</dbReference>
<gene>
    <name evidence="13" type="ORF">ABID26_004738</name>
</gene>
<keyword evidence="14" id="KW-1185">Reference proteome</keyword>
<comment type="caution">
    <text evidence="13">The sequence shown here is derived from an EMBL/GenBank/DDBJ whole genome shotgun (WGS) entry which is preliminary data.</text>
</comment>
<feature type="transmembrane region" description="Helical" evidence="9">
    <location>
        <begin position="396"/>
        <end position="415"/>
    </location>
</feature>
<feature type="transmembrane region" description="Helical" evidence="9">
    <location>
        <begin position="216"/>
        <end position="239"/>
    </location>
</feature>
<evidence type="ECO:0000256" key="5">
    <source>
        <dbReference type="ARBA" id="ARBA00022729"/>
    </source>
</evidence>
<evidence type="ECO:0000259" key="11">
    <source>
        <dbReference type="Pfam" id="PF04234"/>
    </source>
</evidence>
<keyword evidence="8 9" id="KW-0472">Membrane</keyword>
<feature type="chain" id="PRO_5045060015" evidence="10">
    <location>
        <begin position="31"/>
        <end position="540"/>
    </location>
</feature>
<organism evidence="13 14">
    <name type="scientific">Mesorhizobium shonense</name>
    <dbReference type="NCBI Taxonomy" id="1209948"/>
    <lineage>
        <taxon>Bacteria</taxon>
        <taxon>Pseudomonadati</taxon>
        <taxon>Pseudomonadota</taxon>
        <taxon>Alphaproteobacteria</taxon>
        <taxon>Hyphomicrobiales</taxon>
        <taxon>Phyllobacteriaceae</taxon>
        <taxon>Mesorhizobium</taxon>
    </lineage>
</organism>
<dbReference type="InterPro" id="IPR014756">
    <property type="entry name" value="Ig_E-set"/>
</dbReference>
<keyword evidence="2" id="KW-1003">Cell membrane</keyword>
<dbReference type="InterPro" id="IPR014755">
    <property type="entry name" value="Cu-Rt/internalin_Ig-like"/>
</dbReference>
<feature type="transmembrane region" description="Helical" evidence="9">
    <location>
        <begin position="318"/>
        <end position="343"/>
    </location>
</feature>
<accession>A0ABV2HXJ6</accession>
<feature type="transmembrane region" description="Helical" evidence="9">
    <location>
        <begin position="174"/>
        <end position="196"/>
    </location>
</feature>
<protein>
    <submittedName>
        <fullName evidence="13">Copper transport protein</fullName>
    </submittedName>
</protein>
<keyword evidence="4" id="KW-0479">Metal-binding</keyword>
<proteinExistence type="predicted"/>
<feature type="transmembrane region" description="Helical" evidence="9">
    <location>
        <begin position="143"/>
        <end position="162"/>
    </location>
</feature>
<evidence type="ECO:0000256" key="2">
    <source>
        <dbReference type="ARBA" id="ARBA00022475"/>
    </source>
</evidence>
<dbReference type="SUPFAM" id="SSF81296">
    <property type="entry name" value="E set domains"/>
    <property type="match status" value="1"/>
</dbReference>
<dbReference type="Pfam" id="PF05425">
    <property type="entry name" value="CopD"/>
    <property type="match status" value="1"/>
</dbReference>
<dbReference type="InterPro" id="IPR007348">
    <property type="entry name" value="CopC_dom"/>
</dbReference>
<evidence type="ECO:0000313" key="14">
    <source>
        <dbReference type="Proteomes" id="UP001549036"/>
    </source>
</evidence>
<dbReference type="PANTHER" id="PTHR34820:SF4">
    <property type="entry name" value="INNER MEMBRANE PROTEIN YEBZ"/>
    <property type="match status" value="1"/>
</dbReference>